<organism evidence="1 2">
    <name type="scientific">Muntiacus reevesi</name>
    <name type="common">Reeves' muntjac</name>
    <name type="synonym">Cervus reevesi</name>
    <dbReference type="NCBI Taxonomy" id="9886"/>
    <lineage>
        <taxon>Eukaryota</taxon>
        <taxon>Metazoa</taxon>
        <taxon>Chordata</taxon>
        <taxon>Craniata</taxon>
        <taxon>Vertebrata</taxon>
        <taxon>Euteleostomi</taxon>
        <taxon>Mammalia</taxon>
        <taxon>Eutheria</taxon>
        <taxon>Laurasiatheria</taxon>
        <taxon>Artiodactyla</taxon>
        <taxon>Ruminantia</taxon>
        <taxon>Pecora</taxon>
        <taxon>Cervidae</taxon>
        <taxon>Muntiacinae</taxon>
        <taxon>Muntiacus</taxon>
    </lineage>
</organism>
<protein>
    <submittedName>
        <fullName evidence="1">Uncharacterized protein</fullName>
    </submittedName>
</protein>
<proteinExistence type="predicted"/>
<sequence>MEFFRACSDHGAVPLAPLPPSPVRLAAGREHGYLSAGFWFPRK</sequence>
<keyword evidence="2" id="KW-1185">Reference proteome</keyword>
<evidence type="ECO:0000313" key="2">
    <source>
        <dbReference type="Proteomes" id="UP000326062"/>
    </source>
</evidence>
<accession>A0A5J5N7A5</accession>
<dbReference type="EMBL" id="VCEB01000001">
    <property type="protein sequence ID" value="KAB0387479.1"/>
    <property type="molecule type" value="Genomic_DNA"/>
</dbReference>
<dbReference type="AlphaFoldDB" id="A0A5J5N7A5"/>
<dbReference type="Proteomes" id="UP000326062">
    <property type="component" value="Chromosome 1"/>
</dbReference>
<comment type="caution">
    <text evidence="1">The sequence shown here is derived from an EMBL/GenBank/DDBJ whole genome shotgun (WGS) entry which is preliminary data.</text>
</comment>
<reference evidence="1 2" key="1">
    <citation type="submission" date="2019-06" db="EMBL/GenBank/DDBJ databases">
        <title>Discovery of a novel chromosome fission-fusion reversal in muntjac.</title>
        <authorList>
            <person name="Mudd A.B."/>
            <person name="Bredeson J.V."/>
            <person name="Baum R."/>
            <person name="Hockemeyer D."/>
            <person name="Rokhsar D.S."/>
        </authorList>
    </citation>
    <scope>NUCLEOTIDE SEQUENCE [LARGE SCALE GENOMIC DNA]</scope>
    <source>
        <strain evidence="1">UCam_UCB_Mr</strain>
        <tissue evidence="1">Fibroblast cell line</tissue>
    </source>
</reference>
<gene>
    <name evidence="1" type="ORF">FD755_002435</name>
</gene>
<name>A0A5J5N7A5_MUNRE</name>
<evidence type="ECO:0000313" key="1">
    <source>
        <dbReference type="EMBL" id="KAB0387479.1"/>
    </source>
</evidence>